<reference evidence="12" key="1">
    <citation type="journal article" date="2019" name="Int. J. Syst. Evol. Microbiol.">
        <title>The Global Catalogue of Microorganisms (GCM) 10K type strain sequencing project: providing services to taxonomists for standard genome sequencing and annotation.</title>
        <authorList>
            <consortium name="The Broad Institute Genomics Platform"/>
            <consortium name="The Broad Institute Genome Sequencing Center for Infectious Disease"/>
            <person name="Wu L."/>
            <person name="Ma J."/>
        </authorList>
    </citation>
    <scope>NUCLEOTIDE SEQUENCE [LARGE SCALE GENOMIC DNA]</scope>
    <source>
        <strain evidence="12">KCTC 52165</strain>
    </source>
</reference>
<gene>
    <name evidence="11" type="primary">ehuD</name>
    <name evidence="11" type="ORF">ACFOHJ_05005</name>
</gene>
<keyword evidence="4" id="KW-1003">Cell membrane</keyword>
<dbReference type="InterPro" id="IPR043429">
    <property type="entry name" value="ArtM/GltK/GlnP/TcyL/YhdX-like"/>
</dbReference>
<dbReference type="Pfam" id="PF00528">
    <property type="entry name" value="BPD_transp_1"/>
    <property type="match status" value="1"/>
</dbReference>
<dbReference type="NCBIfam" id="TIGR03003">
    <property type="entry name" value="ectoine_ehuD"/>
    <property type="match status" value="1"/>
</dbReference>
<feature type="domain" description="ABC transmembrane type-1" evidence="10">
    <location>
        <begin position="19"/>
        <end position="207"/>
    </location>
</feature>
<evidence type="ECO:0000256" key="3">
    <source>
        <dbReference type="ARBA" id="ARBA00022448"/>
    </source>
</evidence>
<comment type="subcellular location">
    <subcellularLocation>
        <location evidence="1">Cell inner membrane</location>
        <topology evidence="1">Multi-pass membrane protein</topology>
    </subcellularLocation>
    <subcellularLocation>
        <location evidence="9">Cell membrane</location>
        <topology evidence="9">Multi-pass membrane protein</topology>
    </subcellularLocation>
</comment>
<dbReference type="InterPro" id="IPR035906">
    <property type="entry name" value="MetI-like_sf"/>
</dbReference>
<evidence type="ECO:0000256" key="1">
    <source>
        <dbReference type="ARBA" id="ARBA00004429"/>
    </source>
</evidence>
<dbReference type="InterPro" id="IPR000515">
    <property type="entry name" value="MetI-like"/>
</dbReference>
<evidence type="ECO:0000256" key="9">
    <source>
        <dbReference type="RuleBase" id="RU363032"/>
    </source>
</evidence>
<dbReference type="InterPro" id="IPR010065">
    <property type="entry name" value="AA_ABC_transptr_permease_3TM"/>
</dbReference>
<dbReference type="EMBL" id="JBHRTK010000004">
    <property type="protein sequence ID" value="MFC3205563.1"/>
    <property type="molecule type" value="Genomic_DNA"/>
</dbReference>
<evidence type="ECO:0000256" key="5">
    <source>
        <dbReference type="ARBA" id="ARBA00022692"/>
    </source>
</evidence>
<dbReference type="PROSITE" id="PS50928">
    <property type="entry name" value="ABC_TM1"/>
    <property type="match status" value="1"/>
</dbReference>
<keyword evidence="12" id="KW-1185">Reference proteome</keyword>
<dbReference type="Proteomes" id="UP001595583">
    <property type="component" value="Unassembled WGS sequence"/>
</dbReference>
<evidence type="ECO:0000256" key="7">
    <source>
        <dbReference type="ARBA" id="ARBA00022989"/>
    </source>
</evidence>
<proteinExistence type="inferred from homology"/>
<evidence type="ECO:0000256" key="8">
    <source>
        <dbReference type="ARBA" id="ARBA00023136"/>
    </source>
</evidence>
<feature type="transmembrane region" description="Helical" evidence="9">
    <location>
        <begin position="20"/>
        <end position="40"/>
    </location>
</feature>
<dbReference type="SUPFAM" id="SSF161098">
    <property type="entry name" value="MetI-like"/>
    <property type="match status" value="1"/>
</dbReference>
<name>A0ABV7K5E6_9HYPH</name>
<keyword evidence="5 9" id="KW-0812">Transmembrane</keyword>
<dbReference type="CDD" id="cd06261">
    <property type="entry name" value="TM_PBP2"/>
    <property type="match status" value="1"/>
</dbReference>
<dbReference type="InterPro" id="IPR014341">
    <property type="entry name" value="Ectoine_EhuD"/>
</dbReference>
<sequence>MSFDFDYVWQILPVLLQATLVTFQATLGGMLLAMILGLMLELLRRSGIPPVVYATRGVVSFIRGTPLLIQLYFLYYVLPLYGLTLNTLTTGILGLGLHYGAYLSEVYRAGIDGVPKGQWEAAVALNASRSHTWARLILPQAVPPMLPVFGNYLIAMFKDTPLLATITLLELLGTAQAEAAISYRYLEPYTLVGLIFLVLSWPSASLVRLLEKRINAENRNGR</sequence>
<organism evidence="11 12">
    <name type="scientific">Aquamicrobium soli</name>
    <dbReference type="NCBI Taxonomy" id="1811518"/>
    <lineage>
        <taxon>Bacteria</taxon>
        <taxon>Pseudomonadati</taxon>
        <taxon>Pseudomonadota</taxon>
        <taxon>Alphaproteobacteria</taxon>
        <taxon>Hyphomicrobiales</taxon>
        <taxon>Phyllobacteriaceae</taxon>
        <taxon>Aquamicrobium</taxon>
    </lineage>
</organism>
<accession>A0ABV7K5E6</accession>
<dbReference type="RefSeq" id="WP_378219133.1">
    <property type="nucleotide sequence ID" value="NZ_JBHRTK010000004.1"/>
</dbReference>
<comment type="similarity">
    <text evidence="2">Belongs to the binding-protein-dependent transport system permease family. HisMQ subfamily.</text>
</comment>
<comment type="caution">
    <text evidence="11">The sequence shown here is derived from an EMBL/GenBank/DDBJ whole genome shotgun (WGS) entry which is preliminary data.</text>
</comment>
<protein>
    <submittedName>
        <fullName evidence="11">Ectoine/hydroxyectoine ABC transporter permease subunit EhuD</fullName>
    </submittedName>
</protein>
<dbReference type="PANTHER" id="PTHR30614:SF0">
    <property type="entry name" value="L-CYSTINE TRANSPORT SYSTEM PERMEASE PROTEIN TCYL"/>
    <property type="match status" value="1"/>
</dbReference>
<evidence type="ECO:0000256" key="4">
    <source>
        <dbReference type="ARBA" id="ARBA00022475"/>
    </source>
</evidence>
<keyword evidence="3 9" id="KW-0813">Transport</keyword>
<evidence type="ECO:0000256" key="2">
    <source>
        <dbReference type="ARBA" id="ARBA00010072"/>
    </source>
</evidence>
<keyword evidence="8 9" id="KW-0472">Membrane</keyword>
<keyword evidence="7 9" id="KW-1133">Transmembrane helix</keyword>
<evidence type="ECO:0000259" key="10">
    <source>
        <dbReference type="PROSITE" id="PS50928"/>
    </source>
</evidence>
<dbReference type="NCBIfam" id="TIGR01726">
    <property type="entry name" value="HEQRo_perm_3TM"/>
    <property type="match status" value="1"/>
</dbReference>
<evidence type="ECO:0000313" key="12">
    <source>
        <dbReference type="Proteomes" id="UP001595583"/>
    </source>
</evidence>
<evidence type="ECO:0000256" key="6">
    <source>
        <dbReference type="ARBA" id="ARBA00022970"/>
    </source>
</evidence>
<evidence type="ECO:0000313" key="11">
    <source>
        <dbReference type="EMBL" id="MFC3205563.1"/>
    </source>
</evidence>
<keyword evidence="6" id="KW-0029">Amino-acid transport</keyword>
<dbReference type="Gene3D" id="1.10.3720.10">
    <property type="entry name" value="MetI-like"/>
    <property type="match status" value="1"/>
</dbReference>
<feature type="transmembrane region" description="Helical" evidence="9">
    <location>
        <begin position="189"/>
        <end position="210"/>
    </location>
</feature>
<dbReference type="PANTHER" id="PTHR30614">
    <property type="entry name" value="MEMBRANE COMPONENT OF AMINO ACID ABC TRANSPORTER"/>
    <property type="match status" value="1"/>
</dbReference>